<organism evidence="2 4">
    <name type="scientific">Plasmodium vinckei vinckei</name>
    <dbReference type="NCBI Taxonomy" id="54757"/>
    <lineage>
        <taxon>Eukaryota</taxon>
        <taxon>Sar</taxon>
        <taxon>Alveolata</taxon>
        <taxon>Apicomplexa</taxon>
        <taxon>Aconoidasida</taxon>
        <taxon>Haemosporida</taxon>
        <taxon>Plasmodiidae</taxon>
        <taxon>Plasmodium</taxon>
        <taxon>Plasmodium (Vinckeia)</taxon>
    </lineage>
</organism>
<evidence type="ECO:0000313" key="4">
    <source>
        <dbReference type="Proteomes" id="UP000030681"/>
    </source>
</evidence>
<feature type="coiled-coil region" evidence="1">
    <location>
        <begin position="499"/>
        <end position="526"/>
    </location>
</feature>
<dbReference type="Proteomes" id="UP000030681">
    <property type="component" value="Unassembled WGS sequence"/>
</dbReference>
<evidence type="ECO:0000313" key="5">
    <source>
        <dbReference type="Proteomes" id="UP000290582"/>
    </source>
</evidence>
<dbReference type="KEGG" id="pvv:PVVCY_0701780"/>
<evidence type="ECO:0000313" key="2">
    <source>
        <dbReference type="EMBL" id="KEG00785.1"/>
    </source>
</evidence>
<gene>
    <name evidence="3" type="ORF">PVVCY_0701780</name>
    <name evidence="2" type="ORF">YYE_04231</name>
</gene>
<dbReference type="EMBL" id="KL446954">
    <property type="protein sequence ID" value="KEG00785.1"/>
    <property type="molecule type" value="Genomic_DNA"/>
</dbReference>
<dbReference type="Proteomes" id="UP000290582">
    <property type="component" value="Chromosome PVVCY_07"/>
</dbReference>
<dbReference type="AlphaFoldDB" id="A0A081IAS7"/>
<sequence length="547" mass="64489">MQDEKGDHIEGNSCIVSKSKQNINRNEMGWKNKIGTTCRNKNIDRFCSEGEKKIVSNCTQHPLICKEDKDIENLKFSIATSLNKLKKTSRSKVKYYKESGSENCEEKDIKNRNKECIQYEDQYYKNREIQKCSKNNNEEIYQESPIIQKNIQPDCDVEREEIIENMSKAINNSEFIKNMNYYFEEGNSNTQSESENNKASQTSESDWCINIEKDKLYKSELSEFVSETNYNDKNDSCVNEDKEKNNINFIEKKNIASEKDLLKDMNAHVHAFKEQCDYLKVILNELKDLMYIIYTCFKIKKGDNCLEKQINSTTIMNKWDEYFTQNQKEINLHEHVSKNKNFQKEIFYCQTLKINDEKNIYSSEIYNIYVNCLKMFMKNELSIALENIRNILNNPNCEINKEGINKMKINNLQLANGHIKTEYITKDEKNTEENQNNENNISILSITKLVSDMSYIRQYIEELKVSCIKEDKQTQVKIANPMKNKKQPDCSENKIDIEFDSQNENNKKYQNKISELEKELLNTKLLLAQSETIREIEINEIKKSKYN</sequence>
<evidence type="ECO:0000256" key="1">
    <source>
        <dbReference type="SAM" id="Coils"/>
    </source>
</evidence>
<accession>A0A081IAS7</accession>
<dbReference type="RefSeq" id="XP_008626094.1">
    <property type="nucleotide sequence ID" value="XM_008627872.1"/>
</dbReference>
<keyword evidence="1" id="KW-0175">Coiled coil</keyword>
<dbReference type="EMBL" id="LR215063">
    <property type="protein sequence ID" value="VEV55802.1"/>
    <property type="molecule type" value="Genomic_DNA"/>
</dbReference>
<dbReference type="GeneID" id="19962437"/>
<protein>
    <submittedName>
        <fullName evidence="2">Uncharacterized protein</fullName>
    </submittedName>
</protein>
<reference evidence="2 4" key="1">
    <citation type="submission" date="2013-02" db="EMBL/GenBank/DDBJ databases">
        <title>The Genome Sequence of Plasmodium vinckei vinckei.</title>
        <authorList>
            <consortium name="The Broad Institute Genome Sequencing Platform"/>
            <consortium name="The Broad Institute Genome Sequencing Center for Infectious Disease"/>
            <person name="Neafsey D."/>
            <person name="Cheeseman I."/>
            <person name="Volkman S."/>
            <person name="Adams J."/>
            <person name="Walker B."/>
            <person name="Young S.K."/>
            <person name="Zeng Q."/>
            <person name="Gargeya S."/>
            <person name="Fitzgerald M."/>
            <person name="Haas B."/>
            <person name="Abouelleil A."/>
            <person name="Alvarado L."/>
            <person name="Arachchi H.M."/>
            <person name="Berlin A.M."/>
            <person name="Chapman S.B."/>
            <person name="Dewar J."/>
            <person name="Goldberg J."/>
            <person name="Griggs A."/>
            <person name="Gujja S."/>
            <person name="Hansen M."/>
            <person name="Howarth C."/>
            <person name="Imamovic A."/>
            <person name="Larimer J."/>
            <person name="McCowan C."/>
            <person name="Murphy C."/>
            <person name="Neiman D."/>
            <person name="Pearson M."/>
            <person name="Priest M."/>
            <person name="Roberts A."/>
            <person name="Saif S."/>
            <person name="Shea T."/>
            <person name="Sisk P."/>
            <person name="Sykes S."/>
            <person name="Wortman J."/>
            <person name="Nusbaum C."/>
            <person name="Birren B."/>
        </authorList>
    </citation>
    <scope>NUCLEOTIDE SEQUENCE [LARGE SCALE GENOMIC DNA]</scope>
    <source>
        <strain evidence="4">vinckei</strain>
        <strain evidence="2">Vinckei</strain>
    </source>
</reference>
<name>A0A081IAS7_PLAVN</name>
<dbReference type="VEuPathDB" id="PlasmoDB:PVVCY_0701780"/>
<dbReference type="OrthoDB" id="370874at2759"/>
<reference evidence="3 5" key="2">
    <citation type="submission" date="2019-01" db="EMBL/GenBank/DDBJ databases">
        <authorList>
            <person name="Ramaprasad A."/>
        </authorList>
    </citation>
    <scope>NUCLEOTIDE SEQUENCE [LARGE SCALE GENOMIC DNA]</scope>
</reference>
<proteinExistence type="predicted"/>
<evidence type="ECO:0000313" key="3">
    <source>
        <dbReference type="EMBL" id="VEV55802.1"/>
    </source>
</evidence>